<evidence type="ECO:0000259" key="1">
    <source>
        <dbReference type="Pfam" id="PF02698"/>
    </source>
</evidence>
<accession>A0A815Z2J8</accession>
<dbReference type="InterPro" id="IPR014729">
    <property type="entry name" value="Rossmann-like_a/b/a_fold"/>
</dbReference>
<evidence type="ECO:0000313" key="2">
    <source>
        <dbReference type="EMBL" id="CAF0725002.1"/>
    </source>
</evidence>
<dbReference type="CDD" id="cd06259">
    <property type="entry name" value="YdcF-like"/>
    <property type="match status" value="1"/>
</dbReference>
<dbReference type="Gene3D" id="3.40.50.620">
    <property type="entry name" value="HUPs"/>
    <property type="match status" value="1"/>
</dbReference>
<dbReference type="PANTHER" id="PTHR30336:SF20">
    <property type="entry name" value="DUF218 DOMAIN-CONTAINING PROTEIN"/>
    <property type="match status" value="1"/>
</dbReference>
<dbReference type="EMBL" id="CAJNOR010005854">
    <property type="protein sequence ID" value="CAF1577974.1"/>
    <property type="molecule type" value="Genomic_DNA"/>
</dbReference>
<keyword evidence="4" id="KW-1185">Reference proteome</keyword>
<name>A0A815Z2J8_ADIRI</name>
<dbReference type="EMBL" id="CAJNOJ010000002">
    <property type="protein sequence ID" value="CAF0725002.1"/>
    <property type="molecule type" value="Genomic_DNA"/>
</dbReference>
<dbReference type="OrthoDB" id="10055554at2759"/>
<dbReference type="Proteomes" id="UP000663852">
    <property type="component" value="Unassembled WGS sequence"/>
</dbReference>
<gene>
    <name evidence="2" type="ORF">EDS130_LOCUS616</name>
    <name evidence="3" type="ORF">XAT740_LOCUS45180</name>
</gene>
<organism evidence="3 4">
    <name type="scientific">Adineta ricciae</name>
    <name type="common">Rotifer</name>
    <dbReference type="NCBI Taxonomy" id="249248"/>
    <lineage>
        <taxon>Eukaryota</taxon>
        <taxon>Metazoa</taxon>
        <taxon>Spiralia</taxon>
        <taxon>Gnathifera</taxon>
        <taxon>Rotifera</taxon>
        <taxon>Eurotatoria</taxon>
        <taxon>Bdelloidea</taxon>
        <taxon>Adinetida</taxon>
        <taxon>Adinetidae</taxon>
        <taxon>Adineta</taxon>
    </lineage>
</organism>
<feature type="domain" description="DUF218" evidence="1">
    <location>
        <begin position="4"/>
        <end position="129"/>
    </location>
</feature>
<protein>
    <recommendedName>
        <fullName evidence="1">DUF218 domain-containing protein</fullName>
    </recommendedName>
</protein>
<proteinExistence type="predicted"/>
<evidence type="ECO:0000313" key="4">
    <source>
        <dbReference type="Proteomes" id="UP000663828"/>
    </source>
</evidence>
<evidence type="ECO:0000313" key="3">
    <source>
        <dbReference type="EMBL" id="CAF1577974.1"/>
    </source>
</evidence>
<dbReference type="InterPro" id="IPR003848">
    <property type="entry name" value="DUF218"/>
</dbReference>
<dbReference type="Proteomes" id="UP000663828">
    <property type="component" value="Unassembled WGS sequence"/>
</dbReference>
<dbReference type="InterPro" id="IPR051599">
    <property type="entry name" value="Cell_Envelope_Assoc"/>
</dbReference>
<comment type="caution">
    <text evidence="3">The sequence shown here is derived from an EMBL/GenBank/DDBJ whole genome shotgun (WGS) entry which is preliminary data.</text>
</comment>
<dbReference type="Pfam" id="PF02698">
    <property type="entry name" value="DUF218"/>
    <property type="match status" value="1"/>
</dbReference>
<dbReference type="PANTHER" id="PTHR30336">
    <property type="entry name" value="INNER MEMBRANE PROTEIN, PROBABLE PERMEASE"/>
    <property type="match status" value="1"/>
</dbReference>
<reference evidence="3" key="1">
    <citation type="submission" date="2021-02" db="EMBL/GenBank/DDBJ databases">
        <authorList>
            <person name="Nowell W R."/>
        </authorList>
    </citation>
    <scope>NUCLEOTIDE SEQUENCE</scope>
</reference>
<dbReference type="GO" id="GO:0005886">
    <property type="term" value="C:plasma membrane"/>
    <property type="evidence" value="ECO:0007669"/>
    <property type="project" value="TreeGrafter"/>
</dbReference>
<sequence length="218" mass="24710">MIYDCIVLPGGGVDDDGSPSAWVAARLDRAVEMASSTCYFLVLSRGTTHRPPVLDAHSFPVDEATASAAYLMERNIPSEKILIENWSLDTIGNAYFARQCVLEPMELFRLAVITNEFHMLRTKMIFDWIFSLASSSKDRCTRFHLDYFAVPNRGMTNEQLIARIQKEALACEDLQTKTQHITTFPQLVRFLFVEHGAYKAKPLHSRRSQLDPLTASTY</sequence>
<dbReference type="AlphaFoldDB" id="A0A815Z2J8"/>